<feature type="domain" description="Luciferase-like" evidence="2">
    <location>
        <begin position="18"/>
        <end position="251"/>
    </location>
</feature>
<accession>H0E7V2</accession>
<dbReference type="GO" id="GO:0016705">
    <property type="term" value="F:oxidoreductase activity, acting on paired donors, with incorporation or reduction of molecular oxygen"/>
    <property type="evidence" value="ECO:0007669"/>
    <property type="project" value="InterPro"/>
</dbReference>
<dbReference type="PATRIC" id="fig|1097667.3.peg.2882"/>
<dbReference type="InterPro" id="IPR011251">
    <property type="entry name" value="Luciferase-like_dom"/>
</dbReference>
<evidence type="ECO:0000313" key="3">
    <source>
        <dbReference type="EMBL" id="EHN10242.1"/>
    </source>
</evidence>
<dbReference type="EMBL" id="AGUD01000233">
    <property type="protein sequence ID" value="EHN10242.1"/>
    <property type="molecule type" value="Genomic_DNA"/>
</dbReference>
<dbReference type="InterPro" id="IPR036661">
    <property type="entry name" value="Luciferase-like_sf"/>
</dbReference>
<reference evidence="3 4" key="1">
    <citation type="journal article" date="2013" name="Biodegradation">
        <title>Quantitative proteomic analysis of ibuprofen-degrading Patulibacter sp. strain I11.</title>
        <authorList>
            <person name="Almeida B."/>
            <person name="Kjeldal H."/>
            <person name="Lolas I."/>
            <person name="Knudsen A.D."/>
            <person name="Carvalho G."/>
            <person name="Nielsen K.L."/>
            <person name="Barreto Crespo M.T."/>
            <person name="Stensballe A."/>
            <person name="Nielsen J.L."/>
        </authorList>
    </citation>
    <scope>NUCLEOTIDE SEQUENCE [LARGE SCALE GENOMIC DNA]</scope>
    <source>
        <strain evidence="3 4">I11</strain>
    </source>
</reference>
<proteinExistence type="predicted"/>
<organism evidence="3 4">
    <name type="scientific">Patulibacter medicamentivorans</name>
    <dbReference type="NCBI Taxonomy" id="1097667"/>
    <lineage>
        <taxon>Bacteria</taxon>
        <taxon>Bacillati</taxon>
        <taxon>Actinomycetota</taxon>
        <taxon>Thermoleophilia</taxon>
        <taxon>Solirubrobacterales</taxon>
        <taxon>Patulibacteraceae</taxon>
        <taxon>Patulibacter</taxon>
    </lineage>
</organism>
<keyword evidence="4" id="KW-1185">Reference proteome</keyword>
<name>H0E7V2_9ACTN</name>
<evidence type="ECO:0000256" key="1">
    <source>
        <dbReference type="ARBA" id="ARBA00023002"/>
    </source>
</evidence>
<dbReference type="SUPFAM" id="SSF51679">
    <property type="entry name" value="Bacterial luciferase-like"/>
    <property type="match status" value="1"/>
</dbReference>
<sequence length="293" mass="30856">MTVRIGAKVPNSGPQPLAAGIGATARALEDVGYDSLWVSDHVVLPREIGSRYPFAADGKATWSTDTPYFEPVVALAMMAEATARADLGTAVLVAPLRNPVLLAKQLASIDVLSGDRLVIGAGAGWLREEFDALNVPFARRGSRLEEWIAIMRECWTGTPAARSSDFYELPADLLSLPATTRPVPVLVGGHSPVALRRAGAVGDGWLAQQDASELDPDELRAAREQVAAAARDAGRDPQAIRVVLRIVGSSGACDLVAARLAELGRAGVDEVIVDVIDGDPARDLDLLREGAAA</sequence>
<dbReference type="AlphaFoldDB" id="H0E7V2"/>
<evidence type="ECO:0000259" key="2">
    <source>
        <dbReference type="Pfam" id="PF00296"/>
    </source>
</evidence>
<gene>
    <name evidence="3" type="ORF">PAI11_29070</name>
</gene>
<dbReference type="PANTHER" id="PTHR43244:SF1">
    <property type="entry name" value="5,10-METHYLENETETRAHYDROMETHANOPTERIN REDUCTASE"/>
    <property type="match status" value="1"/>
</dbReference>
<dbReference type="PANTHER" id="PTHR43244">
    <property type="match status" value="1"/>
</dbReference>
<comment type="caution">
    <text evidence="3">The sequence shown here is derived from an EMBL/GenBank/DDBJ whole genome shotgun (WGS) entry which is preliminary data.</text>
</comment>
<dbReference type="Proteomes" id="UP000005143">
    <property type="component" value="Unassembled WGS sequence"/>
</dbReference>
<keyword evidence="1" id="KW-0560">Oxidoreductase</keyword>
<dbReference type="NCBIfam" id="TIGR03619">
    <property type="entry name" value="F420_Rv2161c"/>
    <property type="match status" value="1"/>
</dbReference>
<dbReference type="InterPro" id="IPR019921">
    <property type="entry name" value="Lucif-like_OxRdtase_Rv2161c"/>
</dbReference>
<dbReference type="Gene3D" id="3.20.20.30">
    <property type="entry name" value="Luciferase-like domain"/>
    <property type="match status" value="1"/>
</dbReference>
<protein>
    <recommendedName>
        <fullName evidence="2">Luciferase-like domain-containing protein</fullName>
    </recommendedName>
</protein>
<dbReference type="OrthoDB" id="3206024at2"/>
<dbReference type="InterPro" id="IPR050564">
    <property type="entry name" value="F420-G6PD/mer"/>
</dbReference>
<dbReference type="Pfam" id="PF00296">
    <property type="entry name" value="Bac_luciferase"/>
    <property type="match status" value="1"/>
</dbReference>
<evidence type="ECO:0000313" key="4">
    <source>
        <dbReference type="Proteomes" id="UP000005143"/>
    </source>
</evidence>
<dbReference type="RefSeq" id="WP_007576457.1">
    <property type="nucleotide sequence ID" value="NZ_AGUD01000233.1"/>
</dbReference>